<dbReference type="EMBL" id="AMLP01000205">
    <property type="protein sequence ID" value="ELS52569.1"/>
    <property type="molecule type" value="Genomic_DNA"/>
</dbReference>
<evidence type="ECO:0000313" key="3">
    <source>
        <dbReference type="Proteomes" id="UP000011205"/>
    </source>
</evidence>
<name>L8P8W0_STRVR</name>
<accession>L8P8W0</accession>
<gene>
    <name evidence="2" type="ORF">STVIR_6535</name>
</gene>
<evidence type="ECO:0000313" key="2">
    <source>
        <dbReference type="EMBL" id="ELS52569.1"/>
    </source>
</evidence>
<reference evidence="2 3" key="1">
    <citation type="journal article" date="2013" name="Genome Announc.">
        <title>Draft Genome Sequence of Streptomyces viridochromogenes Strain Tu57, Producer of Avilamycin.</title>
        <authorList>
            <person name="Gruning B.A."/>
            <person name="Erxleben A."/>
            <person name="Hahnlein A."/>
            <person name="Gunther S."/>
        </authorList>
    </citation>
    <scope>NUCLEOTIDE SEQUENCE [LARGE SCALE GENOMIC DNA]</scope>
    <source>
        <strain evidence="2 3">Tue57</strain>
    </source>
</reference>
<sequence length="113" mass="12906">MLGRLARRTHRLSRRRHVAYTRCRGTTLALCVIAKFRAGYMMERFSGTGILRSNMRTPRLAAGVPRTWLEVCGDRAGQVHVRRSEVPEGASSPTPRVRRRRHCPQRLRLMPGG</sequence>
<feature type="compositionally biased region" description="Basic residues" evidence="1">
    <location>
        <begin position="96"/>
        <end position="105"/>
    </location>
</feature>
<dbReference type="PATRIC" id="fig|1160705.3.peg.6457"/>
<protein>
    <submittedName>
        <fullName evidence="2">Uncharacterized protein</fullName>
    </submittedName>
</protein>
<evidence type="ECO:0000256" key="1">
    <source>
        <dbReference type="SAM" id="MobiDB-lite"/>
    </source>
</evidence>
<organism evidence="2 3">
    <name type="scientific">Streptomyces viridochromogenes Tue57</name>
    <dbReference type="NCBI Taxonomy" id="1160705"/>
    <lineage>
        <taxon>Bacteria</taxon>
        <taxon>Bacillati</taxon>
        <taxon>Actinomycetota</taxon>
        <taxon>Actinomycetes</taxon>
        <taxon>Kitasatosporales</taxon>
        <taxon>Streptomycetaceae</taxon>
        <taxon>Streptomyces</taxon>
    </lineage>
</organism>
<dbReference type="Proteomes" id="UP000011205">
    <property type="component" value="Unassembled WGS sequence"/>
</dbReference>
<proteinExistence type="predicted"/>
<comment type="caution">
    <text evidence="2">The sequence shown here is derived from an EMBL/GenBank/DDBJ whole genome shotgun (WGS) entry which is preliminary data.</text>
</comment>
<feature type="region of interest" description="Disordered" evidence="1">
    <location>
        <begin position="84"/>
        <end position="113"/>
    </location>
</feature>
<dbReference type="AlphaFoldDB" id="L8P8W0"/>